<dbReference type="Proteomes" id="UP000442535">
    <property type="component" value="Unassembled WGS sequence"/>
</dbReference>
<dbReference type="GO" id="GO:0044038">
    <property type="term" value="P:cell wall macromolecule biosynthetic process"/>
    <property type="evidence" value="ECO:0007669"/>
    <property type="project" value="TreeGrafter"/>
</dbReference>
<evidence type="ECO:0000256" key="6">
    <source>
        <dbReference type="ARBA" id="ARBA00023136"/>
    </source>
</evidence>
<dbReference type="AlphaFoldDB" id="A0A7K0K197"/>
<evidence type="ECO:0000256" key="2">
    <source>
        <dbReference type="ARBA" id="ARBA00022475"/>
    </source>
</evidence>
<feature type="transmembrane region" description="Helical" evidence="8">
    <location>
        <begin position="310"/>
        <end position="331"/>
    </location>
</feature>
<gene>
    <name evidence="9" type="ORF">FYJ63_02825</name>
</gene>
<sequence>MKFYALIFLVATAVTYLAVPLVRQFAIATGTLAPVRERDVHQFPTPRLGGLAMGVGFLVALLIASHTPYLAEAASWQHTRGLVIGVVLICLLGVADDIWDLDWYTKLAGQILIAGLMAYLGIQLTSFPVFGLTIGSSRLSLVVTILVVVAAINAVNFVDGLDGLASGMMAIGASGLFIYSYTLTRTLGTESYASLATTVAAALAGICLGFLAHNFSPASIFMGDTGAMLLGLVTAAAAIIVTGQIDPAVVYFRQAFPSFLPILLPIAVLALPLFDMIASVIRRLYHHQSPFQADAGHLHHRLSHAGRSRVRAVLVMYIWTAVFSLGAASLTLLRMRYVAVVVGVASLLALIATIEILPAAREGIRRRLNPRYETPQAPAHALD</sequence>
<evidence type="ECO:0000256" key="7">
    <source>
        <dbReference type="PIRSR" id="PIRSR600715-1"/>
    </source>
</evidence>
<accession>A0A7K0K197</accession>
<keyword evidence="7" id="KW-0479">Metal-binding</keyword>
<feature type="transmembrane region" description="Helical" evidence="8">
    <location>
        <begin position="251"/>
        <end position="274"/>
    </location>
</feature>
<evidence type="ECO:0000313" key="9">
    <source>
        <dbReference type="EMBL" id="MST49188.1"/>
    </source>
</evidence>
<keyword evidence="2" id="KW-1003">Cell membrane</keyword>
<feature type="binding site" evidence="7">
    <location>
        <position position="224"/>
    </location>
    <ligand>
        <name>Mg(2+)</name>
        <dbReference type="ChEBI" id="CHEBI:18420"/>
    </ligand>
</feature>
<feature type="transmembrane region" description="Helical" evidence="8">
    <location>
        <begin position="192"/>
        <end position="215"/>
    </location>
</feature>
<dbReference type="EMBL" id="VUMY01000004">
    <property type="protein sequence ID" value="MST49188.1"/>
    <property type="molecule type" value="Genomic_DNA"/>
</dbReference>
<evidence type="ECO:0000256" key="1">
    <source>
        <dbReference type="ARBA" id="ARBA00004651"/>
    </source>
</evidence>
<feature type="transmembrane region" description="Helical" evidence="8">
    <location>
        <begin position="337"/>
        <end position="357"/>
    </location>
</feature>
<comment type="cofactor">
    <cofactor evidence="7">
        <name>Mg(2+)</name>
        <dbReference type="ChEBI" id="CHEBI:18420"/>
    </cofactor>
</comment>
<feature type="transmembrane region" description="Helical" evidence="8">
    <location>
        <begin position="111"/>
        <end position="132"/>
    </location>
</feature>
<evidence type="ECO:0000256" key="3">
    <source>
        <dbReference type="ARBA" id="ARBA00022679"/>
    </source>
</evidence>
<feature type="transmembrane region" description="Helical" evidence="8">
    <location>
        <begin position="48"/>
        <end position="69"/>
    </location>
</feature>
<dbReference type="GO" id="GO:0009103">
    <property type="term" value="P:lipopolysaccharide biosynthetic process"/>
    <property type="evidence" value="ECO:0007669"/>
    <property type="project" value="TreeGrafter"/>
</dbReference>
<evidence type="ECO:0000256" key="4">
    <source>
        <dbReference type="ARBA" id="ARBA00022692"/>
    </source>
</evidence>
<feature type="transmembrane region" description="Helical" evidence="8">
    <location>
        <begin position="139"/>
        <end position="158"/>
    </location>
</feature>
<feature type="transmembrane region" description="Helical" evidence="8">
    <location>
        <begin position="81"/>
        <end position="99"/>
    </location>
</feature>
<evidence type="ECO:0000256" key="5">
    <source>
        <dbReference type="ARBA" id="ARBA00022989"/>
    </source>
</evidence>
<keyword evidence="4 8" id="KW-0812">Transmembrane</keyword>
<comment type="caution">
    <text evidence="9">The sequence shown here is derived from an EMBL/GenBank/DDBJ whole genome shotgun (WGS) entry which is preliminary data.</text>
</comment>
<name>A0A7K0K197_9ACTO</name>
<dbReference type="Pfam" id="PF00953">
    <property type="entry name" value="Glycos_transf_4"/>
    <property type="match status" value="1"/>
</dbReference>
<keyword evidence="10" id="KW-1185">Reference proteome</keyword>
<dbReference type="GO" id="GO:0071555">
    <property type="term" value="P:cell wall organization"/>
    <property type="evidence" value="ECO:0007669"/>
    <property type="project" value="TreeGrafter"/>
</dbReference>
<keyword evidence="5 8" id="KW-1133">Transmembrane helix</keyword>
<keyword evidence="7" id="KW-0460">Magnesium</keyword>
<dbReference type="PANTHER" id="PTHR22926:SF3">
    <property type="entry name" value="UNDECAPRENYL-PHOSPHATE ALPHA-N-ACETYLGLUCOSAMINYL 1-PHOSPHATE TRANSFERASE"/>
    <property type="match status" value="1"/>
</dbReference>
<keyword evidence="3 9" id="KW-0808">Transferase</keyword>
<feature type="binding site" evidence="7">
    <location>
        <position position="156"/>
    </location>
    <ligand>
        <name>Mg(2+)</name>
        <dbReference type="ChEBI" id="CHEBI:18420"/>
    </ligand>
</feature>
<protein>
    <submittedName>
        <fullName evidence="9">Undecaprenyl/decaprenyl-phosphate alpha-N-acetylglucosaminyl 1-phosphate transferase</fullName>
    </submittedName>
</protein>
<dbReference type="GO" id="GO:0046872">
    <property type="term" value="F:metal ion binding"/>
    <property type="evidence" value="ECO:0007669"/>
    <property type="project" value="UniProtKB-KW"/>
</dbReference>
<reference evidence="9 10" key="1">
    <citation type="submission" date="2019-08" db="EMBL/GenBank/DDBJ databases">
        <title>In-depth cultivation of the pig gut microbiome towards novel bacterial diversity and tailored functional studies.</title>
        <authorList>
            <person name="Wylensek D."/>
            <person name="Hitch T.C.A."/>
            <person name="Clavel T."/>
        </authorList>
    </citation>
    <scope>NUCLEOTIDE SEQUENCE [LARGE SCALE GENOMIC DNA]</scope>
    <source>
        <strain evidence="9 10">RF-GAM-744-WT-7</strain>
    </source>
</reference>
<dbReference type="RefSeq" id="WP_154543603.1">
    <property type="nucleotide sequence ID" value="NZ_JAQYQY010000028.1"/>
</dbReference>
<dbReference type="GO" id="GO:0005886">
    <property type="term" value="C:plasma membrane"/>
    <property type="evidence" value="ECO:0007669"/>
    <property type="project" value="UniProtKB-SubCell"/>
</dbReference>
<keyword evidence="6 8" id="KW-0472">Membrane</keyword>
<organism evidence="9 10">
    <name type="scientific">Mobiluncus porci</name>
    <dbReference type="NCBI Taxonomy" id="2652278"/>
    <lineage>
        <taxon>Bacteria</taxon>
        <taxon>Bacillati</taxon>
        <taxon>Actinomycetota</taxon>
        <taxon>Actinomycetes</taxon>
        <taxon>Actinomycetales</taxon>
        <taxon>Actinomycetaceae</taxon>
        <taxon>Mobiluncus</taxon>
    </lineage>
</organism>
<dbReference type="CDD" id="cd06853">
    <property type="entry name" value="GT_WecA_like"/>
    <property type="match status" value="1"/>
</dbReference>
<evidence type="ECO:0000256" key="8">
    <source>
        <dbReference type="SAM" id="Phobius"/>
    </source>
</evidence>
<evidence type="ECO:0000313" key="10">
    <source>
        <dbReference type="Proteomes" id="UP000442535"/>
    </source>
</evidence>
<proteinExistence type="predicted"/>
<dbReference type="InterPro" id="IPR000715">
    <property type="entry name" value="Glycosyl_transferase_4"/>
</dbReference>
<dbReference type="GO" id="GO:0016780">
    <property type="term" value="F:phosphotransferase activity, for other substituted phosphate groups"/>
    <property type="evidence" value="ECO:0007669"/>
    <property type="project" value="InterPro"/>
</dbReference>
<dbReference type="PANTHER" id="PTHR22926">
    <property type="entry name" value="PHOSPHO-N-ACETYLMURAMOYL-PENTAPEPTIDE-TRANSFERASE"/>
    <property type="match status" value="1"/>
</dbReference>
<comment type="subcellular location">
    <subcellularLocation>
        <location evidence="1">Cell membrane</location>
        <topology evidence="1">Multi-pass membrane protein</topology>
    </subcellularLocation>
</comment>
<feature type="transmembrane region" description="Helical" evidence="8">
    <location>
        <begin position="227"/>
        <end position="245"/>
    </location>
</feature>